<evidence type="ECO:0000313" key="3">
    <source>
        <dbReference type="Proteomes" id="UP000243723"/>
    </source>
</evidence>
<dbReference type="SUPFAM" id="SSF56300">
    <property type="entry name" value="Metallo-dependent phosphatases"/>
    <property type="match status" value="1"/>
</dbReference>
<dbReference type="PANTHER" id="PTHR12905:SF28">
    <property type="entry name" value="RHAMNOGALACTURONATE LYASE C-RELATED"/>
    <property type="match status" value="1"/>
</dbReference>
<gene>
    <name evidence="2" type="ORF">B9Z65_5894</name>
</gene>
<comment type="caution">
    <text evidence="2">The sequence shown here is derived from an EMBL/GenBank/DDBJ whole genome shotgun (WGS) entry which is preliminary data.</text>
</comment>
<reference evidence="2 3" key="1">
    <citation type="submission" date="2017-05" db="EMBL/GenBank/DDBJ databases">
        <title>Draft genome sequence of Elsinoe australis.</title>
        <authorList>
            <person name="Cheng Q."/>
        </authorList>
    </citation>
    <scope>NUCLEOTIDE SEQUENCE [LARGE SCALE GENOMIC DNA]</scope>
    <source>
        <strain evidence="2 3">NL1</strain>
    </source>
</reference>
<dbReference type="Gene3D" id="3.60.21.10">
    <property type="match status" value="1"/>
</dbReference>
<evidence type="ECO:0000313" key="2">
    <source>
        <dbReference type="EMBL" id="PSK36079.1"/>
    </source>
</evidence>
<dbReference type="AlphaFoldDB" id="A0A2P7YJE7"/>
<dbReference type="Proteomes" id="UP000243723">
    <property type="component" value="Unassembled WGS sequence"/>
</dbReference>
<dbReference type="InterPro" id="IPR029052">
    <property type="entry name" value="Metallo-depent_PP-like"/>
</dbReference>
<keyword evidence="3" id="KW-1185">Reference proteome</keyword>
<dbReference type="EMBL" id="NHZQ01000422">
    <property type="protein sequence ID" value="PSK36079.1"/>
    <property type="molecule type" value="Genomic_DNA"/>
</dbReference>
<dbReference type="OrthoDB" id="630188at2759"/>
<accession>A0A2P7YJE7</accession>
<organism evidence="2 3">
    <name type="scientific">Elsinoe australis</name>
    <dbReference type="NCBI Taxonomy" id="40998"/>
    <lineage>
        <taxon>Eukaryota</taxon>
        <taxon>Fungi</taxon>
        <taxon>Dikarya</taxon>
        <taxon>Ascomycota</taxon>
        <taxon>Pezizomycotina</taxon>
        <taxon>Dothideomycetes</taxon>
        <taxon>Dothideomycetidae</taxon>
        <taxon>Myriangiales</taxon>
        <taxon>Elsinoaceae</taxon>
        <taxon>Elsinoe</taxon>
    </lineage>
</organism>
<dbReference type="GO" id="GO:0016787">
    <property type="term" value="F:hydrolase activity"/>
    <property type="evidence" value="ECO:0007669"/>
    <property type="project" value="InterPro"/>
</dbReference>
<evidence type="ECO:0000259" key="1">
    <source>
        <dbReference type="Pfam" id="PF00149"/>
    </source>
</evidence>
<dbReference type="PANTHER" id="PTHR12905">
    <property type="entry name" value="METALLOPHOSPHOESTERASE"/>
    <property type="match status" value="1"/>
</dbReference>
<protein>
    <recommendedName>
        <fullName evidence="1">Calcineurin-like phosphoesterase domain-containing protein</fullName>
    </recommendedName>
</protein>
<feature type="domain" description="Calcineurin-like phosphoesterase" evidence="1">
    <location>
        <begin position="15"/>
        <end position="153"/>
    </location>
</feature>
<proteinExistence type="predicted"/>
<dbReference type="Pfam" id="PF00149">
    <property type="entry name" value="Metallophos"/>
    <property type="match status" value="1"/>
</dbReference>
<name>A0A2P7YJE7_9PEZI</name>
<dbReference type="InterPro" id="IPR051693">
    <property type="entry name" value="UPF0046_metallophosphoest"/>
</dbReference>
<sequence>MTQKGTFEGLQAQLDWLNEQPHAEKIVIAGNHDMLLDHNFSSTDARMTYGKRQQLHWGSIHYLQDTTINLKFRGGRSIEVFGSPWTRKHGNWAFQYADSGEQWRNRIPQDTDILVTHMPPQCHLDLDGEGDRALLQEIKRVKPKLHCFGHFHASYGSETMVHDSFEDAFEQAMQPQASLWHLVILALACLRSLLSGRVGPQTVLVNASYVSGFLDDRRREPIVVCI</sequence>
<dbReference type="InterPro" id="IPR004843">
    <property type="entry name" value="Calcineurin-like_PHP"/>
</dbReference>